<dbReference type="InterPro" id="IPR004839">
    <property type="entry name" value="Aminotransferase_I/II_large"/>
</dbReference>
<evidence type="ECO:0000256" key="4">
    <source>
        <dbReference type="ARBA" id="ARBA00023239"/>
    </source>
</evidence>
<gene>
    <name evidence="7" type="ORF">GTPT_2038</name>
</gene>
<evidence type="ECO:0000313" key="7">
    <source>
        <dbReference type="EMBL" id="KFD18740.1"/>
    </source>
</evidence>
<keyword evidence="8" id="KW-1185">Reference proteome</keyword>
<dbReference type="Gene3D" id="3.90.1150.10">
    <property type="entry name" value="Aspartate Aminotransferase, domain 1"/>
    <property type="match status" value="1"/>
</dbReference>
<dbReference type="OrthoDB" id="3224382at2"/>
<protein>
    <recommendedName>
        <fullName evidence="2">cysteine-S-conjugate beta-lyase</fullName>
        <ecNumber evidence="2">4.4.1.13</ecNumber>
    </recommendedName>
</protein>
<comment type="similarity">
    <text evidence="5">Belongs to the class-II pyridoxal-phosphate-dependent aminotransferase family. MalY/PatB cystathionine beta-lyase subfamily.</text>
</comment>
<dbReference type="InterPro" id="IPR027619">
    <property type="entry name" value="C-S_lyase_PatB-like"/>
</dbReference>
<reference evidence="7 8" key="1">
    <citation type="submission" date="2014-05" db="EMBL/GenBank/DDBJ databases">
        <title>ATOL: Assembling a taxonomically balanced genome-scale reconstruction of the evolutionary history of the Enterobacteriaceae.</title>
        <authorList>
            <person name="Plunkett G.III."/>
            <person name="Neeno-Eckwall E.C."/>
            <person name="Glasner J.D."/>
            <person name="Perna N.T."/>
        </authorList>
    </citation>
    <scope>NUCLEOTIDE SEQUENCE [LARGE SCALE GENOMIC DNA]</scope>
    <source>
        <strain evidence="7 8">ATCC 33301</strain>
    </source>
</reference>
<keyword evidence="4" id="KW-0456">Lyase</keyword>
<dbReference type="NCBIfam" id="TIGR04350">
    <property type="entry name" value="C_S_lyase_PatB"/>
    <property type="match status" value="1"/>
</dbReference>
<dbReference type="EC" id="4.4.1.13" evidence="2"/>
<evidence type="ECO:0000256" key="3">
    <source>
        <dbReference type="ARBA" id="ARBA00022898"/>
    </source>
</evidence>
<dbReference type="GO" id="GO:0008483">
    <property type="term" value="F:transaminase activity"/>
    <property type="evidence" value="ECO:0007669"/>
    <property type="project" value="UniProtKB-KW"/>
</dbReference>
<dbReference type="Proteomes" id="UP000028602">
    <property type="component" value="Unassembled WGS sequence"/>
</dbReference>
<comment type="caution">
    <text evidence="7">The sequence shown here is derived from an EMBL/GenBank/DDBJ whole genome shotgun (WGS) entry which is preliminary data.</text>
</comment>
<dbReference type="AlphaFoldDB" id="A0A085JE44"/>
<comment type="cofactor">
    <cofactor evidence="1">
        <name>pyridoxal 5'-phosphate</name>
        <dbReference type="ChEBI" id="CHEBI:597326"/>
    </cofactor>
</comment>
<dbReference type="InterPro" id="IPR051798">
    <property type="entry name" value="Class-II_PLP-Dep_Aminotrans"/>
</dbReference>
<keyword evidence="3" id="KW-0663">Pyridoxal phosphate</keyword>
<name>A0A085JE44_9GAMM</name>
<organism evidence="7 8">
    <name type="scientific">Tatumella ptyseos ATCC 33301</name>
    <dbReference type="NCBI Taxonomy" id="1005995"/>
    <lineage>
        <taxon>Bacteria</taxon>
        <taxon>Pseudomonadati</taxon>
        <taxon>Pseudomonadota</taxon>
        <taxon>Gammaproteobacteria</taxon>
        <taxon>Enterobacterales</taxon>
        <taxon>Erwiniaceae</taxon>
        <taxon>Tatumella</taxon>
    </lineage>
</organism>
<evidence type="ECO:0000256" key="2">
    <source>
        <dbReference type="ARBA" id="ARBA00012224"/>
    </source>
</evidence>
<dbReference type="RefSeq" id="WP_029990143.1">
    <property type="nucleotide sequence ID" value="NZ_ATMJ01000017.1"/>
</dbReference>
<keyword evidence="7" id="KW-0032">Aminotransferase</keyword>
<dbReference type="GO" id="GO:0047804">
    <property type="term" value="F:cysteine-S-conjugate beta-lyase activity"/>
    <property type="evidence" value="ECO:0007669"/>
    <property type="project" value="UniProtKB-EC"/>
</dbReference>
<dbReference type="Pfam" id="PF00155">
    <property type="entry name" value="Aminotran_1_2"/>
    <property type="match status" value="1"/>
</dbReference>
<dbReference type="Gene3D" id="3.40.640.10">
    <property type="entry name" value="Type I PLP-dependent aspartate aminotransferase-like (Major domain)"/>
    <property type="match status" value="1"/>
</dbReference>
<dbReference type="PANTHER" id="PTHR43525">
    <property type="entry name" value="PROTEIN MALY"/>
    <property type="match status" value="1"/>
</dbReference>
<dbReference type="CDD" id="cd00609">
    <property type="entry name" value="AAT_like"/>
    <property type="match status" value="1"/>
</dbReference>
<accession>A0A085JE44</accession>
<dbReference type="InterPro" id="IPR015424">
    <property type="entry name" value="PyrdxlP-dep_Trfase"/>
</dbReference>
<dbReference type="InterPro" id="IPR015421">
    <property type="entry name" value="PyrdxlP-dep_Trfase_major"/>
</dbReference>
<dbReference type="EMBL" id="JMPR01000035">
    <property type="protein sequence ID" value="KFD18740.1"/>
    <property type="molecule type" value="Genomic_DNA"/>
</dbReference>
<dbReference type="InterPro" id="IPR015422">
    <property type="entry name" value="PyrdxlP-dep_Trfase_small"/>
</dbReference>
<evidence type="ECO:0000256" key="1">
    <source>
        <dbReference type="ARBA" id="ARBA00001933"/>
    </source>
</evidence>
<evidence type="ECO:0000259" key="6">
    <source>
        <dbReference type="Pfam" id="PF00155"/>
    </source>
</evidence>
<keyword evidence="7" id="KW-0808">Transferase</keyword>
<dbReference type="eggNOG" id="COG1168">
    <property type="taxonomic scope" value="Bacteria"/>
</dbReference>
<sequence>MTFNFRERVDRVHSDSVKWAKYAGKDILPMWIADSDYRTAPCVIEALQQRVAHGIFGYPVAPEKLAEACMAWLARHHQWHVPREWLVFLPGTQCAIEIILRYLSRPDQASLTTSLHYPPFSQFAQRLQRRQSLMPVRKSDQHWQMPLSLTDEKLQGDEKWLFLCNPHNPAGYVYPREELLQLQQFARRHNLLVCSDEVHADLVLTAGKRHQPFAALNEDAAQRSVTLFSPAKAFNTAGLGLSVAIIADPHLRDRFVQATEGLLPPPSVTGIIASEAAWEHGDNWLQAQKDFLRNNRDRLADAVGQIPGLSMITPQATSLAWIDASGLGVDNPALWFEQHGLGFSAGAPFGDPHSVRMNYACAPQTLDLAIGRLAHAAREATA</sequence>
<dbReference type="SUPFAM" id="SSF53383">
    <property type="entry name" value="PLP-dependent transferases"/>
    <property type="match status" value="1"/>
</dbReference>
<dbReference type="PANTHER" id="PTHR43525:SF1">
    <property type="entry name" value="PROTEIN MALY"/>
    <property type="match status" value="1"/>
</dbReference>
<evidence type="ECO:0000256" key="5">
    <source>
        <dbReference type="ARBA" id="ARBA00037974"/>
    </source>
</evidence>
<proteinExistence type="inferred from homology"/>
<feature type="domain" description="Aminotransferase class I/classII large" evidence="6">
    <location>
        <begin position="35"/>
        <end position="373"/>
    </location>
</feature>
<evidence type="ECO:0000313" key="8">
    <source>
        <dbReference type="Proteomes" id="UP000028602"/>
    </source>
</evidence>
<dbReference type="GO" id="GO:0030170">
    <property type="term" value="F:pyridoxal phosphate binding"/>
    <property type="evidence" value="ECO:0007669"/>
    <property type="project" value="InterPro"/>
</dbReference>